<gene>
    <name evidence="2" type="ORF">SteCoe_9162</name>
</gene>
<accession>A0A1R2CIS4</accession>
<dbReference type="EMBL" id="MPUH01000140">
    <property type="protein sequence ID" value="OMJ88855.1"/>
    <property type="molecule type" value="Genomic_DNA"/>
</dbReference>
<comment type="caution">
    <text evidence="2">The sequence shown here is derived from an EMBL/GenBank/DDBJ whole genome shotgun (WGS) entry which is preliminary data.</text>
</comment>
<evidence type="ECO:0000313" key="3">
    <source>
        <dbReference type="Proteomes" id="UP000187209"/>
    </source>
</evidence>
<name>A0A1R2CIS4_9CILI</name>
<sequence length="223" mass="26389">MSLPLSKEFPRNLLLTIRIIKLLLPSSFPKANAHLIIKFGDLSWDSTKSYQENEKINWKASHTFEVSEISPMYIGVYYKSGFFSETEFCSCIVKTENFKGRKGIKYTEVGYNDQKAKMFWTFVIDEEKNHENLDMQKLINEVEAEREEIKYRKNRIRAKMLNIKEKRKACKEETLNLVQNFEPILELCVEKDTIYNKQNGISHDQTFFYSQTYDLSEIMCRNV</sequence>
<proteinExistence type="predicted"/>
<feature type="coiled-coil region" evidence="1">
    <location>
        <begin position="128"/>
        <end position="173"/>
    </location>
</feature>
<evidence type="ECO:0000256" key="1">
    <source>
        <dbReference type="SAM" id="Coils"/>
    </source>
</evidence>
<protein>
    <recommendedName>
        <fullName evidence="4">C2 NT-type domain-containing protein</fullName>
    </recommendedName>
</protein>
<evidence type="ECO:0000313" key="2">
    <source>
        <dbReference type="EMBL" id="OMJ88855.1"/>
    </source>
</evidence>
<keyword evidence="3" id="KW-1185">Reference proteome</keyword>
<evidence type="ECO:0008006" key="4">
    <source>
        <dbReference type="Google" id="ProtNLM"/>
    </source>
</evidence>
<dbReference type="OrthoDB" id="325479at2759"/>
<dbReference type="Proteomes" id="UP000187209">
    <property type="component" value="Unassembled WGS sequence"/>
</dbReference>
<organism evidence="2 3">
    <name type="scientific">Stentor coeruleus</name>
    <dbReference type="NCBI Taxonomy" id="5963"/>
    <lineage>
        <taxon>Eukaryota</taxon>
        <taxon>Sar</taxon>
        <taxon>Alveolata</taxon>
        <taxon>Ciliophora</taxon>
        <taxon>Postciliodesmatophora</taxon>
        <taxon>Heterotrichea</taxon>
        <taxon>Heterotrichida</taxon>
        <taxon>Stentoridae</taxon>
        <taxon>Stentor</taxon>
    </lineage>
</organism>
<reference evidence="2 3" key="1">
    <citation type="submission" date="2016-11" db="EMBL/GenBank/DDBJ databases">
        <title>The macronuclear genome of Stentor coeruleus: a giant cell with tiny introns.</title>
        <authorList>
            <person name="Slabodnick M."/>
            <person name="Ruby J.G."/>
            <person name="Reiff S.B."/>
            <person name="Swart E.C."/>
            <person name="Gosai S."/>
            <person name="Prabakaran S."/>
            <person name="Witkowska E."/>
            <person name="Larue G.E."/>
            <person name="Fisher S."/>
            <person name="Freeman R.M."/>
            <person name="Gunawardena J."/>
            <person name="Chu W."/>
            <person name="Stover N.A."/>
            <person name="Gregory B.D."/>
            <person name="Nowacki M."/>
            <person name="Derisi J."/>
            <person name="Roy S.W."/>
            <person name="Marshall W.F."/>
            <person name="Sood P."/>
        </authorList>
    </citation>
    <scope>NUCLEOTIDE SEQUENCE [LARGE SCALE GENOMIC DNA]</scope>
    <source>
        <strain evidence="2">WM001</strain>
    </source>
</reference>
<keyword evidence="1" id="KW-0175">Coiled coil</keyword>
<dbReference type="AlphaFoldDB" id="A0A1R2CIS4"/>